<gene>
    <name evidence="2" type="ORF">CYNAS_LOCUS15671</name>
</gene>
<feature type="compositionally biased region" description="Polar residues" evidence="1">
    <location>
        <begin position="862"/>
        <end position="881"/>
    </location>
</feature>
<feature type="compositionally biased region" description="Polar residues" evidence="1">
    <location>
        <begin position="618"/>
        <end position="637"/>
    </location>
</feature>
<name>A0AA36H456_CYLNA</name>
<dbReference type="AlphaFoldDB" id="A0AA36H456"/>
<feature type="compositionally biased region" description="Polar residues" evidence="1">
    <location>
        <begin position="296"/>
        <end position="312"/>
    </location>
</feature>
<feature type="compositionally biased region" description="Polar residues" evidence="1">
    <location>
        <begin position="482"/>
        <end position="491"/>
    </location>
</feature>
<feature type="compositionally biased region" description="Pro residues" evidence="1">
    <location>
        <begin position="403"/>
        <end position="414"/>
    </location>
</feature>
<feature type="compositionally biased region" description="Basic residues" evidence="1">
    <location>
        <begin position="911"/>
        <end position="921"/>
    </location>
</feature>
<accession>A0AA36H456</accession>
<feature type="compositionally biased region" description="Basic and acidic residues" evidence="1">
    <location>
        <begin position="383"/>
        <end position="396"/>
    </location>
</feature>
<feature type="compositionally biased region" description="Polar residues" evidence="1">
    <location>
        <begin position="549"/>
        <end position="568"/>
    </location>
</feature>
<feature type="region of interest" description="Disordered" evidence="1">
    <location>
        <begin position="115"/>
        <end position="342"/>
    </location>
</feature>
<dbReference type="Proteomes" id="UP001176961">
    <property type="component" value="Unassembled WGS sequence"/>
</dbReference>
<evidence type="ECO:0000256" key="1">
    <source>
        <dbReference type="SAM" id="MobiDB-lite"/>
    </source>
</evidence>
<feature type="compositionally biased region" description="Pro residues" evidence="1">
    <location>
        <begin position="828"/>
        <end position="837"/>
    </location>
</feature>
<evidence type="ECO:0000313" key="3">
    <source>
        <dbReference type="Proteomes" id="UP001176961"/>
    </source>
</evidence>
<feature type="region of interest" description="Disordered" evidence="1">
    <location>
        <begin position="359"/>
        <end position="928"/>
    </location>
</feature>
<feature type="compositionally biased region" description="Polar residues" evidence="1">
    <location>
        <begin position="756"/>
        <end position="769"/>
    </location>
</feature>
<sequence>MEEIVIPKGKQLRFRCNFKDCVRSKSFSIVSVMDHLALHFSEIRGSKRVYNYYCKKCGVNFFLCGMCLGCKCNAKGGGEQFVQLKEGKITIEDIKREAQFFSYVHKWIVPVLENVPGAQPTNNRSTNGQASADTDNRRQAVNEASAASQERRSRSRTRRPPVSDIRSMQANTSRKRPVPPPLPQRRVSRSPGPNSQNHMNVQETTSVAQGSSTAPTARRSRSTVRRPPVKNRQDSLLENNPSPPPRRQISRSPGPRSRTPSGEEGEAYDMRSSGGETYRTMPTPMMSPRFGENGDLGSNYSAGMRSRSQSRCGTPAMNGEGRYPAKTTGDEEGRTSASWNSAMPMPQLFNNIYTQQNFSSSSASCNSQNGLRASAAGTSQKKSSQEESGQRKEVRKQSNSLPEPVPPPVIPPPAKSVVTSSPLADLLREEDSPPPPKTSHTAAPSDGHSGIATNDPVTRLPPPPPPPASLVDVKPSSETRRSSLPSAAKSDNATKRRASGTVRTVNKKSRQDSLLEENPPPPTPRHGARSPGPLAPRSPFYGEPGSKTPAHTHNSVGAHTPGYGSTETFVFPAPGTAAQTPAYGSATPYSSRSPRYSGGSPDYGSGAPSLYGGRTPRAGSSTPYNSGYRTPVDQGSHTPFYPRTPAYGDRSPARTPNYGPSTPRYGLDDFDGIQNGGNRTPRSRTPNRSYLDTSNATTSKENGDSVGAGYTPLRIPERYADGTPRSPRYEDDEEEQIPLYQRSPRYAGNDNGGDVTCQSTDPLSLNSRAKTPPPPSKSPPHPNPPAVNGFGNTSQQTMPPFAQSFPFTAPFGQNWGAPPFNPFALPSAVPPPPPPQQPSSSNGIRSQTSSTAPNRLKESNHVTKSSAPPQRAGGSNPTPVTKLSAPPQRAGGSKFINAPPPAKNKAAPTSKPRRERKRRRSYDRSDSD</sequence>
<organism evidence="2 3">
    <name type="scientific">Cylicocyclus nassatus</name>
    <name type="common">Nematode worm</name>
    <dbReference type="NCBI Taxonomy" id="53992"/>
    <lineage>
        <taxon>Eukaryota</taxon>
        <taxon>Metazoa</taxon>
        <taxon>Ecdysozoa</taxon>
        <taxon>Nematoda</taxon>
        <taxon>Chromadorea</taxon>
        <taxon>Rhabditida</taxon>
        <taxon>Rhabditina</taxon>
        <taxon>Rhabditomorpha</taxon>
        <taxon>Strongyloidea</taxon>
        <taxon>Strongylidae</taxon>
        <taxon>Cylicocyclus</taxon>
    </lineage>
</organism>
<feature type="compositionally biased region" description="Basic residues" evidence="1">
    <location>
        <begin position="218"/>
        <end position="229"/>
    </location>
</feature>
<reference evidence="2" key="1">
    <citation type="submission" date="2023-07" db="EMBL/GenBank/DDBJ databases">
        <authorList>
            <consortium name="CYATHOMIX"/>
        </authorList>
    </citation>
    <scope>NUCLEOTIDE SEQUENCE</scope>
    <source>
        <strain evidence="2">N/A</strain>
    </source>
</reference>
<comment type="caution">
    <text evidence="2">The sequence shown here is derived from an EMBL/GenBank/DDBJ whole genome shotgun (WGS) entry which is preliminary data.</text>
</comment>
<feature type="compositionally biased region" description="Low complexity" evidence="1">
    <location>
        <begin position="588"/>
        <end position="600"/>
    </location>
</feature>
<feature type="compositionally biased region" description="Polar residues" evidence="1">
    <location>
        <begin position="676"/>
        <end position="700"/>
    </location>
</feature>
<dbReference type="EMBL" id="CATQJL010000305">
    <property type="protein sequence ID" value="CAJ0603688.1"/>
    <property type="molecule type" value="Genomic_DNA"/>
</dbReference>
<protein>
    <submittedName>
        <fullName evidence="2">Uncharacterized protein</fullName>
    </submittedName>
</protein>
<feature type="compositionally biased region" description="Low complexity" evidence="1">
    <location>
        <begin position="250"/>
        <end position="262"/>
    </location>
</feature>
<evidence type="ECO:0000313" key="2">
    <source>
        <dbReference type="EMBL" id="CAJ0603688.1"/>
    </source>
</evidence>
<feature type="compositionally biased region" description="Pro residues" evidence="1">
    <location>
        <begin position="459"/>
        <end position="468"/>
    </location>
</feature>
<feature type="compositionally biased region" description="Polar residues" evidence="1">
    <location>
        <begin position="842"/>
        <end position="853"/>
    </location>
</feature>
<feature type="compositionally biased region" description="Pro residues" evidence="1">
    <location>
        <begin position="771"/>
        <end position="785"/>
    </location>
</feature>
<feature type="compositionally biased region" description="Low complexity" evidence="1">
    <location>
        <begin position="359"/>
        <end position="369"/>
    </location>
</feature>
<feature type="compositionally biased region" description="Polar residues" evidence="1">
    <location>
        <begin position="119"/>
        <end position="133"/>
    </location>
</feature>
<proteinExistence type="predicted"/>
<feature type="compositionally biased region" description="Polar residues" evidence="1">
    <location>
        <begin position="192"/>
        <end position="210"/>
    </location>
</feature>
<keyword evidence="3" id="KW-1185">Reference proteome</keyword>